<reference evidence="7" key="1">
    <citation type="submission" date="2025-08" db="UniProtKB">
        <authorList>
            <consortium name="Ensembl"/>
        </authorList>
    </citation>
    <scope>IDENTIFICATION</scope>
</reference>
<dbReference type="OMA" id="IPRCING"/>
<proteinExistence type="predicted"/>
<dbReference type="InterPro" id="IPR017892">
    <property type="entry name" value="Pkinase_C"/>
</dbReference>
<keyword evidence="3" id="KW-0547">Nucleotide-binding</keyword>
<accession>A0A8C3FMR1</accession>
<dbReference type="Gene3D" id="1.10.510.10">
    <property type="entry name" value="Transferase(Phosphotransferase) domain 1"/>
    <property type="match status" value="1"/>
</dbReference>
<dbReference type="Ensembl" id="ENSCPBT00000013329.1">
    <property type="protein sequence ID" value="ENSCPBP00000011107.1"/>
    <property type="gene ID" value="ENSCPBG00000008486.1"/>
</dbReference>
<evidence type="ECO:0000259" key="6">
    <source>
        <dbReference type="Pfam" id="PF00433"/>
    </source>
</evidence>
<dbReference type="Pfam" id="PF00433">
    <property type="entry name" value="Pkinase_C"/>
    <property type="match status" value="1"/>
</dbReference>
<evidence type="ECO:0000313" key="7">
    <source>
        <dbReference type="Ensembl" id="ENSCPBP00000011107.1"/>
    </source>
</evidence>
<keyword evidence="2" id="KW-0808">Transferase</keyword>
<dbReference type="GeneTree" id="ENSGT00940000163111"/>
<dbReference type="Gene3D" id="3.30.200.20">
    <property type="entry name" value="Phosphorylase Kinase, domain 1"/>
    <property type="match status" value="1"/>
</dbReference>
<dbReference type="InterPro" id="IPR011009">
    <property type="entry name" value="Kinase-like_dom_sf"/>
</dbReference>
<keyword evidence="4" id="KW-0418">Kinase</keyword>
<dbReference type="SUPFAM" id="SSF56112">
    <property type="entry name" value="Protein kinase-like (PK-like)"/>
    <property type="match status" value="1"/>
</dbReference>
<dbReference type="PANTHER" id="PTHR24353">
    <property type="entry name" value="CYCLIC NUCLEOTIDE-DEPENDENT PROTEIN KINASE"/>
    <property type="match status" value="1"/>
</dbReference>
<evidence type="ECO:0000256" key="3">
    <source>
        <dbReference type="ARBA" id="ARBA00022741"/>
    </source>
</evidence>
<sequence>MLTRYLCLSSPPQVRFPSHFSSDLKDLLRNLLQVDLTKRFGNLKNGVNDIKNHKWFATTDWIAIYQRKVGGRGRRCEGPSDTSNFDDYEEEEIRVSVTEKCAKEFAEF</sequence>
<evidence type="ECO:0000313" key="8">
    <source>
        <dbReference type="Proteomes" id="UP000694380"/>
    </source>
</evidence>
<organism evidence="7 8">
    <name type="scientific">Chrysemys picta bellii</name>
    <name type="common">Western painted turtle</name>
    <name type="synonym">Emys bellii</name>
    <dbReference type="NCBI Taxonomy" id="8478"/>
    <lineage>
        <taxon>Eukaryota</taxon>
        <taxon>Metazoa</taxon>
        <taxon>Chordata</taxon>
        <taxon>Craniata</taxon>
        <taxon>Vertebrata</taxon>
        <taxon>Euteleostomi</taxon>
        <taxon>Archelosauria</taxon>
        <taxon>Testudinata</taxon>
        <taxon>Testudines</taxon>
        <taxon>Cryptodira</taxon>
        <taxon>Durocryptodira</taxon>
        <taxon>Testudinoidea</taxon>
        <taxon>Emydidae</taxon>
        <taxon>Chrysemys</taxon>
    </lineage>
</organism>
<dbReference type="GO" id="GO:0005952">
    <property type="term" value="C:cAMP-dependent protein kinase complex"/>
    <property type="evidence" value="ECO:0007669"/>
    <property type="project" value="TreeGrafter"/>
</dbReference>
<evidence type="ECO:0000256" key="5">
    <source>
        <dbReference type="ARBA" id="ARBA00022840"/>
    </source>
</evidence>
<feature type="domain" description="Protein kinase C-terminal" evidence="6">
    <location>
        <begin position="77"/>
        <end position="99"/>
    </location>
</feature>
<dbReference type="GO" id="GO:0005634">
    <property type="term" value="C:nucleus"/>
    <property type="evidence" value="ECO:0007669"/>
    <property type="project" value="TreeGrafter"/>
</dbReference>
<dbReference type="GO" id="GO:0034237">
    <property type="term" value="F:protein kinase A regulatory subunit binding"/>
    <property type="evidence" value="ECO:0007669"/>
    <property type="project" value="TreeGrafter"/>
</dbReference>
<dbReference type="GO" id="GO:0004691">
    <property type="term" value="F:cAMP-dependent protein kinase activity"/>
    <property type="evidence" value="ECO:0007669"/>
    <property type="project" value="TreeGrafter"/>
</dbReference>
<evidence type="ECO:0000256" key="2">
    <source>
        <dbReference type="ARBA" id="ARBA00022679"/>
    </source>
</evidence>
<dbReference type="Proteomes" id="UP000694380">
    <property type="component" value="Unplaced"/>
</dbReference>
<dbReference type="GO" id="GO:0005524">
    <property type="term" value="F:ATP binding"/>
    <property type="evidence" value="ECO:0007669"/>
    <property type="project" value="UniProtKB-KW"/>
</dbReference>
<protein>
    <recommendedName>
        <fullName evidence="6">Protein kinase C-terminal domain-containing protein</fullName>
    </recommendedName>
</protein>
<dbReference type="GO" id="GO:0005829">
    <property type="term" value="C:cytosol"/>
    <property type="evidence" value="ECO:0007669"/>
    <property type="project" value="TreeGrafter"/>
</dbReference>
<dbReference type="AlphaFoldDB" id="A0A8C3FMR1"/>
<keyword evidence="5" id="KW-0067">ATP-binding</keyword>
<keyword evidence="8" id="KW-1185">Reference proteome</keyword>
<dbReference type="PANTHER" id="PTHR24353:SF82">
    <property type="entry name" value="CAMP-DEPENDENT PROTEIN KINASE CATALYTIC SUBUNIT ALPHA"/>
    <property type="match status" value="1"/>
</dbReference>
<keyword evidence="1" id="KW-0723">Serine/threonine-protein kinase</keyword>
<reference evidence="7" key="2">
    <citation type="submission" date="2025-09" db="UniProtKB">
        <authorList>
            <consortium name="Ensembl"/>
        </authorList>
    </citation>
    <scope>IDENTIFICATION</scope>
</reference>
<name>A0A8C3FMR1_CHRPI</name>
<evidence type="ECO:0000256" key="4">
    <source>
        <dbReference type="ARBA" id="ARBA00022777"/>
    </source>
</evidence>
<evidence type="ECO:0000256" key="1">
    <source>
        <dbReference type="ARBA" id="ARBA00022527"/>
    </source>
</evidence>